<organism evidence="1 2">
    <name type="scientific">Dissostichus mawsoni</name>
    <name type="common">Antarctic cod</name>
    <dbReference type="NCBI Taxonomy" id="36200"/>
    <lineage>
        <taxon>Eukaryota</taxon>
        <taxon>Metazoa</taxon>
        <taxon>Chordata</taxon>
        <taxon>Craniata</taxon>
        <taxon>Vertebrata</taxon>
        <taxon>Euteleostomi</taxon>
        <taxon>Actinopterygii</taxon>
        <taxon>Neopterygii</taxon>
        <taxon>Teleostei</taxon>
        <taxon>Neoteleostei</taxon>
        <taxon>Acanthomorphata</taxon>
        <taxon>Eupercaria</taxon>
        <taxon>Perciformes</taxon>
        <taxon>Notothenioidei</taxon>
        <taxon>Nototheniidae</taxon>
        <taxon>Dissostichus</taxon>
    </lineage>
</organism>
<dbReference type="EMBL" id="JAAKFY010000005">
    <property type="protein sequence ID" value="KAF3857026.1"/>
    <property type="molecule type" value="Genomic_DNA"/>
</dbReference>
<keyword evidence="2" id="KW-1185">Reference proteome</keyword>
<evidence type="ECO:0000313" key="1">
    <source>
        <dbReference type="EMBL" id="KAF3857026.1"/>
    </source>
</evidence>
<gene>
    <name evidence="1" type="ORF">F7725_008885</name>
</gene>
<name>A0A7J5Z5X7_DISMA</name>
<dbReference type="OrthoDB" id="120976at2759"/>
<dbReference type="Proteomes" id="UP000518266">
    <property type="component" value="Unassembled WGS sequence"/>
</dbReference>
<dbReference type="AlphaFoldDB" id="A0A7J5Z5X7"/>
<accession>A0A7J5Z5X7</accession>
<sequence>MYALMVAACFSFETSEDFQKPCCITDIYINIFQTATQKHHKCLHQSKSKEILSLAEVAFRATEGKTVNLTLRPFETAVSSPCSNTCYQSRPTERITTYAFLHYTMQEFFAALWLLKNPV</sequence>
<comment type="caution">
    <text evidence="1">The sequence shown here is derived from an EMBL/GenBank/DDBJ whole genome shotgun (WGS) entry which is preliminary data.</text>
</comment>
<proteinExistence type="predicted"/>
<reference evidence="1 2" key="1">
    <citation type="submission" date="2020-03" db="EMBL/GenBank/DDBJ databases">
        <title>Dissostichus mawsoni Genome sequencing and assembly.</title>
        <authorList>
            <person name="Park H."/>
        </authorList>
    </citation>
    <scope>NUCLEOTIDE SEQUENCE [LARGE SCALE GENOMIC DNA]</scope>
    <source>
        <strain evidence="1">DM0001</strain>
        <tissue evidence="1">Muscle</tissue>
    </source>
</reference>
<evidence type="ECO:0000313" key="2">
    <source>
        <dbReference type="Proteomes" id="UP000518266"/>
    </source>
</evidence>
<protein>
    <submittedName>
        <fullName evidence="1">Uncharacterized protein</fullName>
    </submittedName>
</protein>